<gene>
    <name evidence="2" type="ORF">BXY45_101445</name>
</gene>
<comment type="caution">
    <text evidence="2">The sequence shown here is derived from an EMBL/GenBank/DDBJ whole genome shotgun (WGS) entry which is preliminary data.</text>
</comment>
<proteinExistence type="predicted"/>
<keyword evidence="1" id="KW-0812">Transmembrane</keyword>
<evidence type="ECO:0000313" key="3">
    <source>
        <dbReference type="Proteomes" id="UP000245469"/>
    </source>
</evidence>
<organism evidence="2 3">
    <name type="scientific">Quadrisphaera granulorum</name>
    <dbReference type="NCBI Taxonomy" id="317664"/>
    <lineage>
        <taxon>Bacteria</taxon>
        <taxon>Bacillati</taxon>
        <taxon>Actinomycetota</taxon>
        <taxon>Actinomycetes</taxon>
        <taxon>Kineosporiales</taxon>
        <taxon>Kineosporiaceae</taxon>
        <taxon>Quadrisphaera</taxon>
    </lineage>
</organism>
<dbReference type="Proteomes" id="UP000245469">
    <property type="component" value="Unassembled WGS sequence"/>
</dbReference>
<keyword evidence="1" id="KW-1133">Transmembrane helix</keyword>
<dbReference type="AlphaFoldDB" id="A0A316B1N5"/>
<protein>
    <submittedName>
        <fullName evidence="2">Uncharacterized protein</fullName>
    </submittedName>
</protein>
<accession>A0A316B1N5</accession>
<evidence type="ECO:0000256" key="1">
    <source>
        <dbReference type="SAM" id="Phobius"/>
    </source>
</evidence>
<keyword evidence="3" id="KW-1185">Reference proteome</keyword>
<dbReference type="EMBL" id="QGDQ01000001">
    <property type="protein sequence ID" value="PWJ56467.1"/>
    <property type="molecule type" value="Genomic_DNA"/>
</dbReference>
<keyword evidence="1" id="KW-0472">Membrane</keyword>
<name>A0A316B1N5_9ACTN</name>
<reference evidence="2 3" key="1">
    <citation type="submission" date="2018-03" db="EMBL/GenBank/DDBJ databases">
        <title>Genomic Encyclopedia of Archaeal and Bacterial Type Strains, Phase II (KMG-II): from individual species to whole genera.</title>
        <authorList>
            <person name="Goeker M."/>
        </authorList>
    </citation>
    <scope>NUCLEOTIDE SEQUENCE [LARGE SCALE GENOMIC DNA]</scope>
    <source>
        <strain evidence="2 3">DSM 44889</strain>
    </source>
</reference>
<evidence type="ECO:0000313" key="2">
    <source>
        <dbReference type="EMBL" id="PWJ56467.1"/>
    </source>
</evidence>
<feature type="transmembrane region" description="Helical" evidence="1">
    <location>
        <begin position="35"/>
        <end position="55"/>
    </location>
</feature>
<sequence length="83" mass="8675">MTPRIMGRLLLAAAPFGLAVAIVERLALGAPEMAAATWVLVGASVLAVLWGWFCLELQRDCEAILAAMPSAASAPQSEVADRP</sequence>